<evidence type="ECO:0008006" key="4">
    <source>
        <dbReference type="Google" id="ProtNLM"/>
    </source>
</evidence>
<reference evidence="2" key="2">
    <citation type="submission" date="2017-10" db="EMBL/GenBank/DDBJ databases">
        <title>Ladona fulva Genome sequencing and assembly.</title>
        <authorList>
            <person name="Murali S."/>
            <person name="Richards S."/>
            <person name="Bandaranaike D."/>
            <person name="Bellair M."/>
            <person name="Blankenburg K."/>
            <person name="Chao H."/>
            <person name="Dinh H."/>
            <person name="Doddapaneni H."/>
            <person name="Dugan-Rocha S."/>
            <person name="Elkadiri S."/>
            <person name="Gnanaolivu R."/>
            <person name="Hernandez B."/>
            <person name="Skinner E."/>
            <person name="Javaid M."/>
            <person name="Lee S."/>
            <person name="Li M."/>
            <person name="Ming W."/>
            <person name="Munidasa M."/>
            <person name="Muniz J."/>
            <person name="Nguyen L."/>
            <person name="Hughes D."/>
            <person name="Osuji N."/>
            <person name="Pu L.-L."/>
            <person name="Puazo M."/>
            <person name="Qu C."/>
            <person name="Quiroz J."/>
            <person name="Raj R."/>
            <person name="Weissenberger G."/>
            <person name="Xin Y."/>
            <person name="Zou X."/>
            <person name="Han Y."/>
            <person name="Worley K."/>
            <person name="Muzny D."/>
            <person name="Gibbs R."/>
        </authorList>
    </citation>
    <scope>NUCLEOTIDE SEQUENCE</scope>
    <source>
        <strain evidence="2">Sampled in the wild</strain>
    </source>
</reference>
<name>A0A8K0KBC0_LADFU</name>
<proteinExistence type="predicted"/>
<dbReference type="AlphaFoldDB" id="A0A8K0KBC0"/>
<gene>
    <name evidence="2" type="ORF">J437_LFUL011370</name>
</gene>
<organism evidence="2 3">
    <name type="scientific">Ladona fulva</name>
    <name type="common">Scarce chaser dragonfly</name>
    <name type="synonym">Libellula fulva</name>
    <dbReference type="NCBI Taxonomy" id="123851"/>
    <lineage>
        <taxon>Eukaryota</taxon>
        <taxon>Metazoa</taxon>
        <taxon>Ecdysozoa</taxon>
        <taxon>Arthropoda</taxon>
        <taxon>Hexapoda</taxon>
        <taxon>Insecta</taxon>
        <taxon>Pterygota</taxon>
        <taxon>Palaeoptera</taxon>
        <taxon>Odonata</taxon>
        <taxon>Epiprocta</taxon>
        <taxon>Anisoptera</taxon>
        <taxon>Libelluloidea</taxon>
        <taxon>Libellulidae</taxon>
        <taxon>Ladona</taxon>
    </lineage>
</organism>
<keyword evidence="1" id="KW-0472">Membrane</keyword>
<keyword evidence="1" id="KW-0812">Transmembrane</keyword>
<dbReference type="Pfam" id="PF04113">
    <property type="entry name" value="Gpi16"/>
    <property type="match status" value="2"/>
</dbReference>
<dbReference type="PANTHER" id="PTHR12959">
    <property type="entry name" value="GPI TRANSAMIDASE COMPONENT PIG-T-RELATED"/>
    <property type="match status" value="1"/>
</dbReference>
<sequence>MRPTSAFYVVYLFVNCLKFGFSEFNKDRFHEELLIKPLLGGRIYSYFQFTTIWDEEFKSESFHHCHLFPRALGEVVARHNVRELHISLTQGTWRHEKWGYPVVDAPPGAELWVWFKDDTKDVDSEWKHLTGALSGLLCASLNFIGGSNSLSPEMSFTPSGRVEDYGNGKLNSSYLKYATLPREVVCTENLTPWKKLLPCDTKIGLSTLLNAGYIYNTNYLSLGIHLKPICRDEECSTSSIELKQTVSLVYDTAIVGNGCQNWSLRSLFGRGLEGHCPLASSSMIYVDISQNTSSFAFRLDPPPDNIITTLRGGQIGQLAAYDISQMPSYPLFNLAAHHIPPSCVNLGVNIPPPLFHASRYIIGYGQERGGIVTRVYNNHRQELEVLYFENIPWFLPVYMHSLHITSNGKSIEPLKKRYKPGVERKRPYYLEILLKLPPRSVTEISFNFDYIFLKWQEYPPDANHGFYVGSAVLTTYLPYARNYTASPMDGSLIASSFNNGSKHGYIVQLRTEVLLVSLPTPDFSMPYNVICLACTVVALAFGPLHNITTKRLMLTNIQKRGALDWIRSKFWWKAKVKSD</sequence>
<evidence type="ECO:0000256" key="1">
    <source>
        <dbReference type="SAM" id="Phobius"/>
    </source>
</evidence>
<dbReference type="EMBL" id="KZ308583">
    <property type="protein sequence ID" value="KAG8231901.1"/>
    <property type="molecule type" value="Genomic_DNA"/>
</dbReference>
<dbReference type="GO" id="GO:0042765">
    <property type="term" value="C:GPI-anchor transamidase complex"/>
    <property type="evidence" value="ECO:0007669"/>
    <property type="project" value="InterPro"/>
</dbReference>
<dbReference type="GO" id="GO:0016255">
    <property type="term" value="P:attachment of GPI anchor to protein"/>
    <property type="evidence" value="ECO:0007669"/>
    <property type="project" value="InterPro"/>
</dbReference>
<dbReference type="InterPro" id="IPR007245">
    <property type="entry name" value="PIG-T"/>
</dbReference>
<keyword evidence="3" id="KW-1185">Reference proteome</keyword>
<comment type="caution">
    <text evidence="2">The sequence shown here is derived from an EMBL/GenBank/DDBJ whole genome shotgun (WGS) entry which is preliminary data.</text>
</comment>
<keyword evidence="1" id="KW-1133">Transmembrane helix</keyword>
<accession>A0A8K0KBC0</accession>
<evidence type="ECO:0000313" key="2">
    <source>
        <dbReference type="EMBL" id="KAG8231901.1"/>
    </source>
</evidence>
<reference evidence="2" key="1">
    <citation type="submission" date="2013-04" db="EMBL/GenBank/DDBJ databases">
        <authorList>
            <person name="Qu J."/>
            <person name="Murali S.C."/>
            <person name="Bandaranaike D."/>
            <person name="Bellair M."/>
            <person name="Blankenburg K."/>
            <person name="Chao H."/>
            <person name="Dinh H."/>
            <person name="Doddapaneni H."/>
            <person name="Downs B."/>
            <person name="Dugan-Rocha S."/>
            <person name="Elkadiri S."/>
            <person name="Gnanaolivu R.D."/>
            <person name="Hernandez B."/>
            <person name="Javaid M."/>
            <person name="Jayaseelan J.C."/>
            <person name="Lee S."/>
            <person name="Li M."/>
            <person name="Ming W."/>
            <person name="Munidasa M."/>
            <person name="Muniz J."/>
            <person name="Nguyen L."/>
            <person name="Ongeri F."/>
            <person name="Osuji N."/>
            <person name="Pu L.-L."/>
            <person name="Puazo M."/>
            <person name="Qu C."/>
            <person name="Quiroz J."/>
            <person name="Raj R."/>
            <person name="Weissenberger G."/>
            <person name="Xin Y."/>
            <person name="Zou X."/>
            <person name="Han Y."/>
            <person name="Richards S."/>
            <person name="Worley K."/>
            <person name="Muzny D."/>
            <person name="Gibbs R."/>
        </authorList>
    </citation>
    <scope>NUCLEOTIDE SEQUENCE</scope>
    <source>
        <strain evidence="2">Sampled in the wild</strain>
    </source>
</reference>
<evidence type="ECO:0000313" key="3">
    <source>
        <dbReference type="Proteomes" id="UP000792457"/>
    </source>
</evidence>
<dbReference type="OrthoDB" id="331263at2759"/>
<feature type="transmembrane region" description="Helical" evidence="1">
    <location>
        <begin position="525"/>
        <end position="544"/>
    </location>
</feature>
<protein>
    <recommendedName>
        <fullName evidence="4">GPI transamidase component PIG-T</fullName>
    </recommendedName>
</protein>
<dbReference type="PANTHER" id="PTHR12959:SF11">
    <property type="entry name" value="GPI TRANSAMIDASE COMPONENT PIG-T"/>
    <property type="match status" value="1"/>
</dbReference>
<dbReference type="Proteomes" id="UP000792457">
    <property type="component" value="Unassembled WGS sequence"/>
</dbReference>